<dbReference type="Pfam" id="PF02934">
    <property type="entry name" value="GatB_N"/>
    <property type="match status" value="1"/>
</dbReference>
<evidence type="ECO:0000256" key="3">
    <source>
        <dbReference type="ARBA" id="ARBA00022840"/>
    </source>
</evidence>
<reference evidence="7 8" key="1">
    <citation type="journal article" date="2008" name="Nature">
        <title>The genome of the choanoflagellate Monosiga brevicollis and the origin of metazoans.</title>
        <authorList>
            <consortium name="JGI Sequencing"/>
            <person name="King N."/>
            <person name="Westbrook M.J."/>
            <person name="Young S.L."/>
            <person name="Kuo A."/>
            <person name="Abedin M."/>
            <person name="Chapman J."/>
            <person name="Fairclough S."/>
            <person name="Hellsten U."/>
            <person name="Isogai Y."/>
            <person name="Letunic I."/>
            <person name="Marr M."/>
            <person name="Pincus D."/>
            <person name="Putnam N."/>
            <person name="Rokas A."/>
            <person name="Wright K.J."/>
            <person name="Zuzow R."/>
            <person name="Dirks W."/>
            <person name="Good M."/>
            <person name="Goodstein D."/>
            <person name="Lemons D."/>
            <person name="Li W."/>
            <person name="Lyons J.B."/>
            <person name="Morris A."/>
            <person name="Nichols S."/>
            <person name="Richter D.J."/>
            <person name="Salamov A."/>
            <person name="Bork P."/>
            <person name="Lim W.A."/>
            <person name="Manning G."/>
            <person name="Miller W.T."/>
            <person name="McGinnis W."/>
            <person name="Shapiro H."/>
            <person name="Tjian R."/>
            <person name="Grigoriev I.V."/>
            <person name="Rokhsar D."/>
        </authorList>
    </citation>
    <scope>NUCLEOTIDE SEQUENCE [LARGE SCALE GENOMIC DNA]</scope>
    <source>
        <strain evidence="8">MX1 / ATCC 50154</strain>
    </source>
</reference>
<dbReference type="GO" id="GO:0032543">
    <property type="term" value="P:mitochondrial translation"/>
    <property type="evidence" value="ECO:0000318"/>
    <property type="project" value="GO_Central"/>
</dbReference>
<keyword evidence="1" id="KW-0436">Ligase</keyword>
<evidence type="ECO:0000259" key="6">
    <source>
        <dbReference type="Pfam" id="PF02934"/>
    </source>
</evidence>
<dbReference type="Proteomes" id="UP000001357">
    <property type="component" value="Unassembled WGS sequence"/>
</dbReference>
<dbReference type="InParanoid" id="A9UQP8"/>
<evidence type="ECO:0000256" key="4">
    <source>
        <dbReference type="ARBA" id="ARBA00022917"/>
    </source>
</evidence>
<gene>
    <name evidence="7" type="ORF">MONBRDRAFT_17321</name>
</gene>
<dbReference type="NCBIfam" id="NF004012">
    <property type="entry name" value="PRK05477.1-2"/>
    <property type="match status" value="1"/>
</dbReference>
<dbReference type="eggNOG" id="KOG2438">
    <property type="taxonomic scope" value="Eukaryota"/>
</dbReference>
<dbReference type="STRING" id="81824.A9UQP8"/>
<dbReference type="OMA" id="TCEGKMS"/>
<evidence type="ECO:0000256" key="1">
    <source>
        <dbReference type="ARBA" id="ARBA00022598"/>
    </source>
</evidence>
<protein>
    <recommendedName>
        <fullName evidence="6">Aspartyl/Glutamyl-tRNA(Gln) amidotransferase subunit B/E catalytic domain-containing protein</fullName>
    </recommendedName>
</protein>
<dbReference type="SUPFAM" id="SSF55931">
    <property type="entry name" value="Glutamine synthetase/guanido kinase"/>
    <property type="match status" value="1"/>
</dbReference>
<dbReference type="InterPro" id="IPR014746">
    <property type="entry name" value="Gln_synth/guanido_kin_cat_dom"/>
</dbReference>
<keyword evidence="3" id="KW-0067">ATP-binding</keyword>
<dbReference type="NCBIfam" id="TIGR00133">
    <property type="entry name" value="gatB"/>
    <property type="match status" value="1"/>
</dbReference>
<feature type="region of interest" description="Disordered" evidence="5">
    <location>
        <begin position="376"/>
        <end position="397"/>
    </location>
</feature>
<keyword evidence="2" id="KW-0547">Nucleotide-binding</keyword>
<dbReference type="PANTHER" id="PTHR11659">
    <property type="entry name" value="GLUTAMYL-TRNA GLN AMIDOTRANSFERASE SUBUNIT B MITOCHONDRIAL AND PROKARYOTIC PET112-RELATED"/>
    <property type="match status" value="1"/>
</dbReference>
<dbReference type="KEGG" id="mbr:MONBRDRAFT_17321"/>
<evidence type="ECO:0000313" key="7">
    <source>
        <dbReference type="EMBL" id="EDQ93083.1"/>
    </source>
</evidence>
<dbReference type="FunCoup" id="A9UQP8">
    <property type="interactions" value="480"/>
</dbReference>
<dbReference type="InterPro" id="IPR006075">
    <property type="entry name" value="Asn/Gln-tRNA_Trfase_suB/E_cat"/>
</dbReference>
<dbReference type="GeneID" id="5887699"/>
<dbReference type="GO" id="GO:0030956">
    <property type="term" value="C:glutamyl-tRNA(Gln) amidotransferase complex"/>
    <property type="evidence" value="ECO:0000318"/>
    <property type="project" value="GO_Central"/>
</dbReference>
<dbReference type="InterPro" id="IPR004413">
    <property type="entry name" value="GatB"/>
</dbReference>
<evidence type="ECO:0000313" key="8">
    <source>
        <dbReference type="Proteomes" id="UP000001357"/>
    </source>
</evidence>
<keyword evidence="8" id="KW-1185">Reference proteome</keyword>
<proteinExistence type="predicted"/>
<dbReference type="GO" id="GO:0070681">
    <property type="term" value="P:glutaminyl-tRNAGln biosynthesis via transamidation"/>
    <property type="evidence" value="ECO:0000318"/>
    <property type="project" value="GO_Central"/>
</dbReference>
<feature type="domain" description="Aspartyl/Glutamyl-tRNA(Gln) amidotransferase subunit B/E catalytic" evidence="6">
    <location>
        <begin position="41"/>
        <end position="321"/>
    </location>
</feature>
<organism evidence="7 8">
    <name type="scientific">Monosiga brevicollis</name>
    <name type="common">Choanoflagellate</name>
    <dbReference type="NCBI Taxonomy" id="81824"/>
    <lineage>
        <taxon>Eukaryota</taxon>
        <taxon>Choanoflagellata</taxon>
        <taxon>Craspedida</taxon>
        <taxon>Salpingoecidae</taxon>
        <taxon>Monosiga</taxon>
    </lineage>
</organism>
<dbReference type="PROSITE" id="PS01234">
    <property type="entry name" value="GATB"/>
    <property type="match status" value="1"/>
</dbReference>
<dbReference type="AlphaFoldDB" id="A9UQP8"/>
<name>A9UQP8_MONBE</name>
<accession>A9UQP8</accession>
<dbReference type="GO" id="GO:0005524">
    <property type="term" value="F:ATP binding"/>
    <property type="evidence" value="ECO:0007669"/>
    <property type="project" value="UniProtKB-KW"/>
</dbReference>
<dbReference type="GO" id="GO:0016884">
    <property type="term" value="F:carbon-nitrogen ligase activity, with glutamine as amido-N-donor"/>
    <property type="evidence" value="ECO:0007669"/>
    <property type="project" value="InterPro"/>
</dbReference>
<sequence>MVVVVVGRAWRARARATGVGRWLPGSFRWAHQPNVAGWQLKVGLEIHAQIAAHSKIFSSAPVRFNAAPNTLVQPMDLALPGALPVLNKRCVEAAIRTALACGARLNHESFFDRKHYFYHDLPAGYQITQQRVPIAEEGTIAAGFEPEAPLVRLQRIQLEQDSGKSVHTHGATTLVDYNRAGAGLMEIVTEPDLTSSTAAMNFVRQLIHILTALEVNDGKLAEGSLRVDANVSAHCPARGIDGPRSEIKNINGMRFLKKAIDFEFARHVQLLEAGETLVRETRYYDAATKCATTIAMRSKEDDLDYRFMPDPDLPPLVLTEAEARQRLSQLDAPPQIAHVQKRLPELPRARVHRWVQDYGSYPMHLMCAEQSQLAPPSFPMLSQRSRPLGKLTHNSGS</sequence>
<feature type="compositionally biased region" description="Polar residues" evidence="5">
    <location>
        <begin position="376"/>
        <end position="385"/>
    </location>
</feature>
<dbReference type="InterPro" id="IPR017959">
    <property type="entry name" value="Asn/Gln-tRNA_amidoTrfase_suB/E"/>
</dbReference>
<dbReference type="PANTHER" id="PTHR11659:SF0">
    <property type="entry name" value="GLUTAMYL-TRNA(GLN) AMIDOTRANSFERASE SUBUNIT B, MITOCHONDRIAL"/>
    <property type="match status" value="1"/>
</dbReference>
<evidence type="ECO:0000256" key="2">
    <source>
        <dbReference type="ARBA" id="ARBA00022741"/>
    </source>
</evidence>
<dbReference type="GO" id="GO:0005739">
    <property type="term" value="C:mitochondrion"/>
    <property type="evidence" value="ECO:0000318"/>
    <property type="project" value="GO_Central"/>
</dbReference>
<dbReference type="RefSeq" id="XP_001742845.1">
    <property type="nucleotide sequence ID" value="XM_001742793.1"/>
</dbReference>
<keyword evidence="4" id="KW-0648">Protein biosynthesis</keyword>
<evidence type="ECO:0000256" key="5">
    <source>
        <dbReference type="SAM" id="MobiDB-lite"/>
    </source>
</evidence>
<dbReference type="InterPro" id="IPR017958">
    <property type="entry name" value="Gln-tRNA_amidoTrfase_suB_CS"/>
</dbReference>
<dbReference type="EMBL" id="CH991543">
    <property type="protein sequence ID" value="EDQ93083.1"/>
    <property type="molecule type" value="Genomic_DNA"/>
</dbReference>